<organism evidence="2 3">
    <name type="scientific">Loigolactobacillus binensis</name>
    <dbReference type="NCBI Taxonomy" id="2559922"/>
    <lineage>
        <taxon>Bacteria</taxon>
        <taxon>Bacillati</taxon>
        <taxon>Bacillota</taxon>
        <taxon>Bacilli</taxon>
        <taxon>Lactobacillales</taxon>
        <taxon>Lactobacillaceae</taxon>
        <taxon>Loigolactobacillus</taxon>
    </lineage>
</organism>
<dbReference type="Proteomes" id="UP001597104">
    <property type="component" value="Unassembled WGS sequence"/>
</dbReference>
<reference evidence="3" key="1">
    <citation type="journal article" date="2019" name="Int. J. Syst. Evol. Microbiol.">
        <title>The Global Catalogue of Microorganisms (GCM) 10K type strain sequencing project: providing services to taxonomists for standard genome sequencing and annotation.</title>
        <authorList>
            <consortium name="The Broad Institute Genomics Platform"/>
            <consortium name="The Broad Institute Genome Sequencing Center for Infectious Disease"/>
            <person name="Wu L."/>
            <person name="Ma J."/>
        </authorList>
    </citation>
    <scope>NUCLEOTIDE SEQUENCE [LARGE SCALE GENOMIC DNA]</scope>
    <source>
        <strain evidence="3">CCM 8925</strain>
    </source>
</reference>
<evidence type="ECO:0000313" key="3">
    <source>
        <dbReference type="Proteomes" id="UP001597104"/>
    </source>
</evidence>
<protein>
    <submittedName>
        <fullName evidence="2">DUF1700 domain-containing protein</fullName>
    </submittedName>
</protein>
<keyword evidence="1" id="KW-0472">Membrane</keyword>
<dbReference type="EMBL" id="JBHTIO010000028">
    <property type="protein sequence ID" value="MFD0897217.1"/>
    <property type="molecule type" value="Genomic_DNA"/>
</dbReference>
<dbReference type="RefSeq" id="WP_137637713.1">
    <property type="nucleotide sequence ID" value="NZ_BJDN01000011.1"/>
</dbReference>
<sequence>MRTGDYLHEFEHLLTGLNTAETSDVLEYYQEYILDADLADYTAAMTKLGTPQQLARKTLADYSLRQTTPTMATPRHNARLIWIIVLALFASPLAIPLALAVIALLLAGILVVGAIILAAVVVVAGLMLAGGFALIGGLALLLKSFATGIFYIGAGVATLGAGVLALLIGYLVVKVLLQMGVVIIKFIYHKLQTRHQKGARNA</sequence>
<dbReference type="Pfam" id="PF22564">
    <property type="entry name" value="HAAS"/>
    <property type="match status" value="1"/>
</dbReference>
<feature type="transmembrane region" description="Helical" evidence="1">
    <location>
        <begin position="80"/>
        <end position="109"/>
    </location>
</feature>
<accession>A0ABW3ECV9</accession>
<proteinExistence type="predicted"/>
<gene>
    <name evidence="2" type="ORF">ACFQZ7_05625</name>
</gene>
<evidence type="ECO:0000256" key="1">
    <source>
        <dbReference type="SAM" id="Phobius"/>
    </source>
</evidence>
<keyword evidence="1" id="KW-1133">Transmembrane helix</keyword>
<feature type="transmembrane region" description="Helical" evidence="1">
    <location>
        <begin position="115"/>
        <end position="142"/>
    </location>
</feature>
<comment type="caution">
    <text evidence="2">The sequence shown here is derived from an EMBL/GenBank/DDBJ whole genome shotgun (WGS) entry which is preliminary data.</text>
</comment>
<evidence type="ECO:0000313" key="2">
    <source>
        <dbReference type="EMBL" id="MFD0897217.1"/>
    </source>
</evidence>
<name>A0ABW3ECV9_9LACO</name>
<keyword evidence="3" id="KW-1185">Reference proteome</keyword>
<keyword evidence="1" id="KW-0812">Transmembrane</keyword>